<dbReference type="Proteomes" id="UP001056756">
    <property type="component" value="Chromosome"/>
</dbReference>
<reference evidence="1" key="1">
    <citation type="submission" date="2022-05" db="EMBL/GenBank/DDBJ databases">
        <title>Novel bacterial taxa in a minimal lignocellulolytic consortium and its capacity to transform plastics disclosed by genome-resolved metagenomics.</title>
        <authorList>
            <person name="Rodriguez C.A.D."/>
            <person name="Diaz-Garcia L."/>
            <person name="Herrera K."/>
            <person name="Tarazona N.A."/>
            <person name="Sproer C."/>
            <person name="Overmann J."/>
            <person name="Jimenez D.J."/>
        </authorList>
    </citation>
    <scope>NUCLEOTIDE SEQUENCE</scope>
    <source>
        <strain evidence="1">MAG5</strain>
    </source>
</reference>
<dbReference type="KEGG" id="plig:NAG76_22985"/>
<evidence type="ECO:0000313" key="2">
    <source>
        <dbReference type="Proteomes" id="UP001056756"/>
    </source>
</evidence>
<sequence>MTEQQVVEQLSNYKRLVARKRVLETYSVGAGITISRLNQDDQLQELHHKLRGMPSHMYLSKREQKLESVAHSYLEHYPAGVKSQEKAIPSIGNDATDTKLLRELKQKIEKVVAARGYEIRDDIDAVLDRVAELQSLQEDIQKIDNIFEALENYKPEYAQLLRNHYLEQKSWSNVAFELNISKDVFYRRRKKAILEYEKLAN</sequence>
<evidence type="ECO:0000313" key="1">
    <source>
        <dbReference type="EMBL" id="URN94646.1"/>
    </source>
</evidence>
<gene>
    <name evidence="1" type="ORF">NAG76_22985</name>
</gene>
<dbReference type="EMBL" id="CP097899">
    <property type="protein sequence ID" value="URN94646.1"/>
    <property type="molecule type" value="Genomic_DNA"/>
</dbReference>
<dbReference type="AlphaFoldDB" id="A0A9J6ZER6"/>
<organism evidence="1 2">
    <name type="scientific">Candidatus Pristimantibacillus lignocellulolyticus</name>
    <dbReference type="NCBI Taxonomy" id="2994561"/>
    <lineage>
        <taxon>Bacteria</taxon>
        <taxon>Bacillati</taxon>
        <taxon>Bacillota</taxon>
        <taxon>Bacilli</taxon>
        <taxon>Bacillales</taxon>
        <taxon>Paenibacillaceae</taxon>
        <taxon>Candidatus Pristimantibacillus</taxon>
    </lineage>
</organism>
<name>A0A9J6ZER6_9BACL</name>
<accession>A0A9J6ZER6</accession>
<protein>
    <submittedName>
        <fullName evidence="1">RNA polymerase subunit sigma-24</fullName>
    </submittedName>
</protein>
<proteinExistence type="predicted"/>